<evidence type="ECO:0008006" key="6">
    <source>
        <dbReference type="Google" id="ProtNLM"/>
    </source>
</evidence>
<keyword evidence="5" id="KW-1185">Reference proteome</keyword>
<keyword evidence="3" id="KW-0812">Transmembrane</keyword>
<keyword evidence="3" id="KW-1133">Transmembrane helix</keyword>
<feature type="transmembrane region" description="Helical" evidence="3">
    <location>
        <begin position="16"/>
        <end position="39"/>
    </location>
</feature>
<feature type="region of interest" description="Disordered" evidence="2">
    <location>
        <begin position="218"/>
        <end position="239"/>
    </location>
</feature>
<keyword evidence="3" id="KW-0472">Membrane</keyword>
<name>A0AAV5B2E8_9ACTN</name>
<dbReference type="Proteomes" id="UP001055025">
    <property type="component" value="Unassembled WGS sequence"/>
</dbReference>
<evidence type="ECO:0000313" key="4">
    <source>
        <dbReference type="EMBL" id="GJM54645.1"/>
    </source>
</evidence>
<gene>
    <name evidence="4" type="ORF">ATOP_03000</name>
</gene>
<dbReference type="SUPFAM" id="SSF48452">
    <property type="entry name" value="TPR-like"/>
    <property type="match status" value="1"/>
</dbReference>
<protein>
    <recommendedName>
        <fullName evidence="6">Tetratricopeptide repeat protein</fullName>
    </recommendedName>
</protein>
<accession>A0AAV5B2E8</accession>
<keyword evidence="1" id="KW-0802">TPR repeat</keyword>
<dbReference type="RefSeq" id="WP_265590516.1">
    <property type="nucleotide sequence ID" value="NZ_BQKC01000001.1"/>
</dbReference>
<reference evidence="4" key="1">
    <citation type="journal article" date="2022" name="Int. J. Syst. Evol. Microbiol.">
        <title>Granulimonas faecalis gen. nov., sp. nov., and Leptogranulimonas caecicola gen. nov., sp. nov., novel lactate-producing Atopobiaceae bacteria isolated from mouse intestines, and an emended description of the family Atopobiaceae.</title>
        <authorList>
            <person name="Morinaga K."/>
            <person name="Kusada H."/>
            <person name="Sakamoto S."/>
            <person name="Murakami T."/>
            <person name="Toyoda A."/>
            <person name="Mori H."/>
            <person name="Meng X.Y."/>
            <person name="Takashino M."/>
            <person name="Murotomi K."/>
            <person name="Tamaki H."/>
        </authorList>
    </citation>
    <scope>NUCLEOTIDE SEQUENCE</scope>
    <source>
        <strain evidence="4">OPF53</strain>
    </source>
</reference>
<evidence type="ECO:0000256" key="1">
    <source>
        <dbReference type="PROSITE-ProRule" id="PRU00339"/>
    </source>
</evidence>
<dbReference type="Gene3D" id="1.25.40.10">
    <property type="entry name" value="Tetratricopeptide repeat domain"/>
    <property type="match status" value="1"/>
</dbReference>
<dbReference type="SMART" id="SM00028">
    <property type="entry name" value="TPR"/>
    <property type="match status" value="1"/>
</dbReference>
<organism evidence="4 5">
    <name type="scientific">Granulimonas faecalis</name>
    <dbReference type="NCBI Taxonomy" id="2894155"/>
    <lineage>
        <taxon>Bacteria</taxon>
        <taxon>Bacillati</taxon>
        <taxon>Actinomycetota</taxon>
        <taxon>Coriobacteriia</taxon>
        <taxon>Coriobacteriales</taxon>
        <taxon>Kribbibacteriaceae</taxon>
        <taxon>Granulimonas</taxon>
    </lineage>
</organism>
<dbReference type="PROSITE" id="PS50005">
    <property type="entry name" value="TPR"/>
    <property type="match status" value="1"/>
</dbReference>
<sequence>MAGSKKGRKKPTGKEVAVVVVSVIMVVSILLPSFSQIFASQPTTSSAPTSFDGAASKYRPEVDSAKEAVDRDGGDKAAQLKLAQAYYQWGIYAESYAGNDDEQSEAKELLDQARQAFGAYLNLEGSLESDEARNAAVDRALCDYYAGDTAACIESLKSVADETNYAPAWANLGMMYQNQGSTQDAMDAYQHGIDADPDGAAGVKSYCEQMLSSLKGSAASESGGAEALSQKLDTTQPSS</sequence>
<dbReference type="PROSITE" id="PS50293">
    <property type="entry name" value="TPR_REGION"/>
    <property type="match status" value="1"/>
</dbReference>
<dbReference type="EMBL" id="BQKC01000001">
    <property type="protein sequence ID" value="GJM54645.1"/>
    <property type="molecule type" value="Genomic_DNA"/>
</dbReference>
<feature type="compositionally biased region" description="Low complexity" evidence="2">
    <location>
        <begin position="218"/>
        <end position="229"/>
    </location>
</feature>
<proteinExistence type="predicted"/>
<evidence type="ECO:0000256" key="2">
    <source>
        <dbReference type="SAM" id="MobiDB-lite"/>
    </source>
</evidence>
<comment type="caution">
    <text evidence="4">The sequence shown here is derived from an EMBL/GenBank/DDBJ whole genome shotgun (WGS) entry which is preliminary data.</text>
</comment>
<evidence type="ECO:0000313" key="5">
    <source>
        <dbReference type="Proteomes" id="UP001055025"/>
    </source>
</evidence>
<evidence type="ECO:0000256" key="3">
    <source>
        <dbReference type="SAM" id="Phobius"/>
    </source>
</evidence>
<dbReference type="InterPro" id="IPR019734">
    <property type="entry name" value="TPR_rpt"/>
</dbReference>
<feature type="repeat" description="TPR" evidence="1">
    <location>
        <begin position="166"/>
        <end position="199"/>
    </location>
</feature>
<dbReference type="InterPro" id="IPR011990">
    <property type="entry name" value="TPR-like_helical_dom_sf"/>
</dbReference>
<dbReference type="AlphaFoldDB" id="A0AAV5B2E8"/>